<dbReference type="KEGG" id="spar:SPRG_14458"/>
<dbReference type="SUPFAM" id="SSF53822">
    <property type="entry name" value="Periplasmic binding protein-like I"/>
    <property type="match status" value="1"/>
</dbReference>
<keyword evidence="8" id="KW-1185">Reference proteome</keyword>
<evidence type="ECO:0000259" key="6">
    <source>
        <dbReference type="Pfam" id="PF01094"/>
    </source>
</evidence>
<keyword evidence="2 5" id="KW-0812">Transmembrane</keyword>
<dbReference type="GO" id="GO:0016020">
    <property type="term" value="C:membrane"/>
    <property type="evidence" value="ECO:0007669"/>
    <property type="project" value="UniProtKB-SubCell"/>
</dbReference>
<feature type="transmembrane region" description="Helical" evidence="5">
    <location>
        <begin position="396"/>
        <end position="417"/>
    </location>
</feature>
<dbReference type="GeneID" id="24136263"/>
<keyword evidence="4 5" id="KW-0472">Membrane</keyword>
<evidence type="ECO:0000256" key="4">
    <source>
        <dbReference type="ARBA" id="ARBA00023136"/>
    </source>
</evidence>
<accession>A0A067BPZ2</accession>
<comment type="subcellular location">
    <subcellularLocation>
        <location evidence="1">Membrane</location>
    </subcellularLocation>
</comment>
<organism evidence="7 8">
    <name type="scientific">Saprolegnia parasitica (strain CBS 223.65)</name>
    <dbReference type="NCBI Taxonomy" id="695850"/>
    <lineage>
        <taxon>Eukaryota</taxon>
        <taxon>Sar</taxon>
        <taxon>Stramenopiles</taxon>
        <taxon>Oomycota</taxon>
        <taxon>Saprolegniomycetes</taxon>
        <taxon>Saprolegniales</taxon>
        <taxon>Saprolegniaceae</taxon>
        <taxon>Saprolegnia</taxon>
    </lineage>
</organism>
<keyword evidence="3 5" id="KW-1133">Transmembrane helix</keyword>
<sequence length="670" mass="72227">MARRTWLPLAVVAAAASADLLLGVFVPSLSDTQLQSAVQEAIADARASFLPNRTVTPIFLETRCSDAGALAAWRQLPNVSAIFGPICASSSCALVDSLLQLERPTAAHVHYGCSGYTCASGTTALQIAPSDEFKLRAVAALASHYRQSSAAIAYVISTSSSFYPLLPLLLNVNAGIASHLYVYDTPSSLSSVLTLVQSSQPQLAMLVFDGAETSPASNLAFVAAANTFFAATVGIAFVGLSIDVKMLHMVSPTPLTITVLSITMPTTHIAAANTSLAPPLSWSPASVANASTTSTVHLLYDATYAYLRHQTNDVSSSAPFIGRTGLVQYLSGTSHVRAPAFDLDVLVAGTLATVGNFSYEKTSGSMVFTPRAVNFNWAPVTWSATNSPSLLPYGPAVLGMICILSACSFILLVRMFFSQSCLAARVFTGFSKQEKSGIEDPTQTQMVVTNLEKRAAERRVQLVLGLQTLLDMTQLVAELVAYFMYVMVYDTNVGRIALYSMGLGIELASLPSLLLLRVPIFFRHSPWPWVLNTTKIKPTEAGPALNPGEPPSVMIRKHVHGRQSMVTTLVALQVSLGHLQQEHLEVANSLLRLWLQEVPLLCLNIYYVFAADSSVQHTSIVVACCVDFVALGFKTHLVHRLTELYVAQRGVHFDIQMAKLESKQRRSSYT</sequence>
<evidence type="ECO:0000256" key="2">
    <source>
        <dbReference type="ARBA" id="ARBA00022692"/>
    </source>
</evidence>
<dbReference type="InterPro" id="IPR001828">
    <property type="entry name" value="ANF_lig-bd_rcpt"/>
</dbReference>
<feature type="domain" description="Receptor ligand binding region" evidence="6">
    <location>
        <begin position="35"/>
        <end position="154"/>
    </location>
</feature>
<evidence type="ECO:0000256" key="1">
    <source>
        <dbReference type="ARBA" id="ARBA00004370"/>
    </source>
</evidence>
<feature type="transmembrane region" description="Helical" evidence="5">
    <location>
        <begin position="496"/>
        <end position="516"/>
    </location>
</feature>
<evidence type="ECO:0000313" key="7">
    <source>
        <dbReference type="EMBL" id="KDO20323.1"/>
    </source>
</evidence>
<dbReference type="Proteomes" id="UP000030745">
    <property type="component" value="Unassembled WGS sequence"/>
</dbReference>
<dbReference type="Pfam" id="PF01094">
    <property type="entry name" value="ANF_receptor"/>
    <property type="match status" value="1"/>
</dbReference>
<feature type="transmembrane region" description="Helical" evidence="5">
    <location>
        <begin position="462"/>
        <end position="484"/>
    </location>
</feature>
<dbReference type="OrthoDB" id="65280at2759"/>
<reference evidence="7 8" key="1">
    <citation type="journal article" date="2013" name="PLoS Genet.">
        <title>Distinctive expansion of potential virulence genes in the genome of the oomycete fish pathogen Saprolegnia parasitica.</title>
        <authorList>
            <person name="Jiang R.H."/>
            <person name="de Bruijn I."/>
            <person name="Haas B.J."/>
            <person name="Belmonte R."/>
            <person name="Lobach L."/>
            <person name="Christie J."/>
            <person name="van den Ackerveken G."/>
            <person name="Bottin A."/>
            <person name="Bulone V."/>
            <person name="Diaz-Moreno S.M."/>
            <person name="Dumas B."/>
            <person name="Fan L."/>
            <person name="Gaulin E."/>
            <person name="Govers F."/>
            <person name="Grenville-Briggs L.J."/>
            <person name="Horner N.R."/>
            <person name="Levin J.Z."/>
            <person name="Mammella M."/>
            <person name="Meijer H.J."/>
            <person name="Morris P."/>
            <person name="Nusbaum C."/>
            <person name="Oome S."/>
            <person name="Phillips A.J."/>
            <person name="van Rooyen D."/>
            <person name="Rzeszutek E."/>
            <person name="Saraiva M."/>
            <person name="Secombes C.J."/>
            <person name="Seidl M.F."/>
            <person name="Snel B."/>
            <person name="Stassen J.H."/>
            <person name="Sykes S."/>
            <person name="Tripathy S."/>
            <person name="van den Berg H."/>
            <person name="Vega-Arreguin J.C."/>
            <person name="Wawra S."/>
            <person name="Young S.K."/>
            <person name="Zeng Q."/>
            <person name="Dieguez-Uribeondo J."/>
            <person name="Russ C."/>
            <person name="Tyler B.M."/>
            <person name="van West P."/>
        </authorList>
    </citation>
    <scope>NUCLEOTIDE SEQUENCE [LARGE SCALE GENOMIC DNA]</scope>
    <source>
        <strain evidence="7 8">CBS 223.65</strain>
    </source>
</reference>
<dbReference type="VEuPathDB" id="FungiDB:SPRG_14458"/>
<name>A0A067BPZ2_SAPPC</name>
<proteinExistence type="predicted"/>
<dbReference type="Gene3D" id="3.40.50.2300">
    <property type="match status" value="1"/>
</dbReference>
<dbReference type="EMBL" id="KK583316">
    <property type="protein sequence ID" value="KDO20323.1"/>
    <property type="molecule type" value="Genomic_DNA"/>
</dbReference>
<protein>
    <recommendedName>
        <fullName evidence="6">Receptor ligand binding region domain-containing protein</fullName>
    </recommendedName>
</protein>
<dbReference type="InterPro" id="IPR028082">
    <property type="entry name" value="Peripla_BP_I"/>
</dbReference>
<evidence type="ECO:0000256" key="3">
    <source>
        <dbReference type="ARBA" id="ARBA00022989"/>
    </source>
</evidence>
<dbReference type="OMA" id="YVYDTPS"/>
<gene>
    <name evidence="7" type="ORF">SPRG_14458</name>
</gene>
<dbReference type="AlphaFoldDB" id="A0A067BPZ2"/>
<evidence type="ECO:0000313" key="8">
    <source>
        <dbReference type="Proteomes" id="UP000030745"/>
    </source>
</evidence>
<evidence type="ECO:0000256" key="5">
    <source>
        <dbReference type="SAM" id="Phobius"/>
    </source>
</evidence>
<feature type="transmembrane region" description="Helical" evidence="5">
    <location>
        <begin position="219"/>
        <end position="242"/>
    </location>
</feature>
<dbReference type="RefSeq" id="XP_012208992.1">
    <property type="nucleotide sequence ID" value="XM_012353602.1"/>
</dbReference>